<proteinExistence type="predicted"/>
<accession>A0A7Y9F5B1</accession>
<reference evidence="2 3" key="1">
    <citation type="submission" date="2020-07" db="EMBL/GenBank/DDBJ databases">
        <title>Sequencing the genomes of 1000 actinobacteria strains.</title>
        <authorList>
            <person name="Klenk H.-P."/>
        </authorList>
    </citation>
    <scope>NUCLEOTIDE SEQUENCE [LARGE SCALE GENOMIC DNA]</scope>
    <source>
        <strain evidence="2 3">DSM 18965</strain>
    </source>
</reference>
<keyword evidence="1" id="KW-0472">Membrane</keyword>
<keyword evidence="3" id="KW-1185">Reference proteome</keyword>
<keyword evidence="1" id="KW-1133">Transmembrane helix</keyword>
<feature type="transmembrane region" description="Helical" evidence="1">
    <location>
        <begin position="27"/>
        <end position="47"/>
    </location>
</feature>
<evidence type="ECO:0000313" key="2">
    <source>
        <dbReference type="EMBL" id="NYD59576.1"/>
    </source>
</evidence>
<gene>
    <name evidence="2" type="ORF">BKA08_003814</name>
</gene>
<keyword evidence="1" id="KW-0812">Transmembrane</keyword>
<sequence>MTAAQILQSTVVLASEAEHEVDHLVSYGVGLLVLVIMLGLLAALLGFGNGREHS</sequence>
<dbReference type="Proteomes" id="UP000516957">
    <property type="component" value="Unassembled WGS sequence"/>
</dbReference>
<dbReference type="EMBL" id="JACCBE010000001">
    <property type="protein sequence ID" value="NYD59576.1"/>
    <property type="molecule type" value="Genomic_DNA"/>
</dbReference>
<organism evidence="2 3">
    <name type="scientific">Nocardioides marinisabuli</name>
    <dbReference type="NCBI Taxonomy" id="419476"/>
    <lineage>
        <taxon>Bacteria</taxon>
        <taxon>Bacillati</taxon>
        <taxon>Actinomycetota</taxon>
        <taxon>Actinomycetes</taxon>
        <taxon>Propionibacteriales</taxon>
        <taxon>Nocardioidaceae</taxon>
        <taxon>Nocardioides</taxon>
    </lineage>
</organism>
<name>A0A7Y9F5B1_9ACTN</name>
<dbReference type="RefSeq" id="WP_179617003.1">
    <property type="nucleotide sequence ID" value="NZ_CP059163.1"/>
</dbReference>
<dbReference type="AlphaFoldDB" id="A0A7Y9F5B1"/>
<evidence type="ECO:0000313" key="3">
    <source>
        <dbReference type="Proteomes" id="UP000516957"/>
    </source>
</evidence>
<evidence type="ECO:0000256" key="1">
    <source>
        <dbReference type="SAM" id="Phobius"/>
    </source>
</evidence>
<protein>
    <submittedName>
        <fullName evidence="2">Uncharacterized protein</fullName>
    </submittedName>
</protein>
<comment type="caution">
    <text evidence="2">The sequence shown here is derived from an EMBL/GenBank/DDBJ whole genome shotgun (WGS) entry which is preliminary data.</text>
</comment>